<name>A0A845HQS2_9BURK</name>
<organism evidence="1 2">
    <name type="scientific">Duganella fentianensis</name>
    <dbReference type="NCBI Taxonomy" id="2692177"/>
    <lineage>
        <taxon>Bacteria</taxon>
        <taxon>Pseudomonadati</taxon>
        <taxon>Pseudomonadota</taxon>
        <taxon>Betaproteobacteria</taxon>
        <taxon>Burkholderiales</taxon>
        <taxon>Oxalobacteraceae</taxon>
        <taxon>Telluria group</taxon>
        <taxon>Duganella</taxon>
    </lineage>
</organism>
<dbReference type="AlphaFoldDB" id="A0A845HQS2"/>
<keyword evidence="2" id="KW-1185">Reference proteome</keyword>
<evidence type="ECO:0000313" key="2">
    <source>
        <dbReference type="Proteomes" id="UP000444316"/>
    </source>
</evidence>
<evidence type="ECO:0008006" key="3">
    <source>
        <dbReference type="Google" id="ProtNLM"/>
    </source>
</evidence>
<comment type="caution">
    <text evidence="1">The sequence shown here is derived from an EMBL/GenBank/DDBJ whole genome shotgun (WGS) entry which is preliminary data.</text>
</comment>
<accession>A0A845HQS2</accession>
<proteinExistence type="predicted"/>
<reference evidence="1" key="1">
    <citation type="submission" date="2019-12" db="EMBL/GenBank/DDBJ databases">
        <title>Novel species isolated from a subtropical stream in China.</title>
        <authorList>
            <person name="Lu H."/>
        </authorList>
    </citation>
    <scope>NUCLEOTIDE SEQUENCE [LARGE SCALE GENOMIC DNA]</scope>
    <source>
        <strain evidence="1">FT93W</strain>
    </source>
</reference>
<dbReference type="Proteomes" id="UP000444316">
    <property type="component" value="Unassembled WGS sequence"/>
</dbReference>
<dbReference type="EMBL" id="WWCL01000001">
    <property type="protein sequence ID" value="MYN43794.1"/>
    <property type="molecule type" value="Genomic_DNA"/>
</dbReference>
<dbReference type="RefSeq" id="WP_161033607.1">
    <property type="nucleotide sequence ID" value="NZ_WWCL01000001.1"/>
</dbReference>
<gene>
    <name evidence="1" type="ORF">GTP23_01765</name>
</gene>
<sequence length="186" mass="20341">MIIALISADAGAATDLAQQLALLRLYEGRHVLLLTSRRPHGMRPRVPYDDIVIASGTISGDAEALALSMASVIIVLITPDELQQRQPGTLLARVHAAIRLNPTARVLVSVAHGTRNLSAREVGSILVFVAQLAPARLAEQWVLDEQGGYHTRHSTRVRADQESEQVLCAPEVRYLYRQVFHGVSVE</sequence>
<evidence type="ECO:0000313" key="1">
    <source>
        <dbReference type="EMBL" id="MYN43794.1"/>
    </source>
</evidence>
<protein>
    <recommendedName>
        <fullName evidence="3">NAD(P)H-binding protein</fullName>
    </recommendedName>
</protein>